<dbReference type="AlphaFoldDB" id="A0A918PKZ3"/>
<gene>
    <name evidence="1" type="ORF">GCM10007049_03340</name>
</gene>
<proteinExistence type="predicted"/>
<protein>
    <submittedName>
        <fullName evidence="1">Uncharacterized protein</fullName>
    </submittedName>
</protein>
<reference evidence="1" key="1">
    <citation type="journal article" date="2014" name="Int. J. Syst. Evol. Microbiol.">
        <title>Complete genome sequence of Corynebacterium casei LMG S-19264T (=DSM 44701T), isolated from a smear-ripened cheese.</title>
        <authorList>
            <consortium name="US DOE Joint Genome Institute (JGI-PGF)"/>
            <person name="Walter F."/>
            <person name="Albersmeier A."/>
            <person name="Kalinowski J."/>
            <person name="Ruckert C."/>
        </authorList>
    </citation>
    <scope>NUCLEOTIDE SEQUENCE</scope>
    <source>
        <strain evidence="1">KCTC 12368</strain>
    </source>
</reference>
<dbReference type="EMBL" id="BMWX01000001">
    <property type="protein sequence ID" value="GGZ14732.1"/>
    <property type="molecule type" value="Genomic_DNA"/>
</dbReference>
<keyword evidence="2" id="KW-1185">Reference proteome</keyword>
<evidence type="ECO:0000313" key="2">
    <source>
        <dbReference type="Proteomes" id="UP000619457"/>
    </source>
</evidence>
<dbReference type="Proteomes" id="UP000619457">
    <property type="component" value="Unassembled WGS sequence"/>
</dbReference>
<reference evidence="1" key="2">
    <citation type="submission" date="2020-09" db="EMBL/GenBank/DDBJ databases">
        <authorList>
            <person name="Sun Q."/>
            <person name="Kim S."/>
        </authorList>
    </citation>
    <scope>NUCLEOTIDE SEQUENCE</scope>
    <source>
        <strain evidence="1">KCTC 12368</strain>
    </source>
</reference>
<evidence type="ECO:0000313" key="1">
    <source>
        <dbReference type="EMBL" id="GGZ14732.1"/>
    </source>
</evidence>
<organism evidence="1 2">
    <name type="scientific">Echinicola pacifica</name>
    <dbReference type="NCBI Taxonomy" id="346377"/>
    <lineage>
        <taxon>Bacteria</taxon>
        <taxon>Pseudomonadati</taxon>
        <taxon>Bacteroidota</taxon>
        <taxon>Cytophagia</taxon>
        <taxon>Cytophagales</taxon>
        <taxon>Cyclobacteriaceae</taxon>
        <taxon>Echinicola</taxon>
    </lineage>
</organism>
<sequence>MKNTLLLLDNLSQGRCIPIYKGKLPMDVTIEDFFRLMDISRYEVDLKMILMNLPHIISWLKNKKNFLPLSEAKNQVPIIWYDQVINFDKILIHYDGSENSALIIHHFMEEMKEQLSNSSVTIISPRSLPKYRLADEQALVKSIQEYAKETSFIKLNFSKIGEFWSYAIKHDFKLLLTSKSYQDDLLKMMMHFDNQGIWGKRLSFYLG</sequence>
<dbReference type="RefSeq" id="WP_157492786.1">
    <property type="nucleotide sequence ID" value="NZ_BMWX01000001.1"/>
</dbReference>
<comment type="caution">
    <text evidence="1">The sequence shown here is derived from an EMBL/GenBank/DDBJ whole genome shotgun (WGS) entry which is preliminary data.</text>
</comment>
<name>A0A918PKZ3_9BACT</name>
<accession>A0A918PKZ3</accession>